<dbReference type="EMBL" id="KB445560">
    <property type="protein sequence ID" value="EMC93415.1"/>
    <property type="molecule type" value="Genomic_DNA"/>
</dbReference>
<evidence type="ECO:0000313" key="1">
    <source>
        <dbReference type="EMBL" id="EMC93415.1"/>
    </source>
</evidence>
<dbReference type="GeneID" id="19117006"/>
<proteinExistence type="predicted"/>
<reference evidence="1 2" key="1">
    <citation type="journal article" date="2012" name="PLoS Pathog.">
        <title>Diverse lifestyles and strategies of plant pathogenesis encoded in the genomes of eighteen Dothideomycetes fungi.</title>
        <authorList>
            <person name="Ohm R.A."/>
            <person name="Feau N."/>
            <person name="Henrissat B."/>
            <person name="Schoch C.L."/>
            <person name="Horwitz B.A."/>
            <person name="Barry K.W."/>
            <person name="Condon B.J."/>
            <person name="Copeland A.C."/>
            <person name="Dhillon B."/>
            <person name="Glaser F."/>
            <person name="Hesse C.N."/>
            <person name="Kosti I."/>
            <person name="LaButti K."/>
            <person name="Lindquist E.A."/>
            <person name="Lucas S."/>
            <person name="Salamov A.A."/>
            <person name="Bradshaw R.E."/>
            <person name="Ciuffetti L."/>
            <person name="Hamelin R.C."/>
            <person name="Kema G.H.J."/>
            <person name="Lawrence C."/>
            <person name="Scott J.A."/>
            <person name="Spatafora J.W."/>
            <person name="Turgeon B.G."/>
            <person name="de Wit P.J.G.M."/>
            <person name="Zhong S."/>
            <person name="Goodwin S.B."/>
            <person name="Grigoriev I.V."/>
        </authorList>
    </citation>
    <scope>NUCLEOTIDE SEQUENCE [LARGE SCALE GENOMIC DNA]</scope>
    <source>
        <strain evidence="1 2">UAMH 10762</strain>
    </source>
</reference>
<organism evidence="1 2">
    <name type="scientific">Baudoinia panamericana (strain UAMH 10762)</name>
    <name type="common">Angels' share fungus</name>
    <name type="synonym">Baudoinia compniacensis (strain UAMH 10762)</name>
    <dbReference type="NCBI Taxonomy" id="717646"/>
    <lineage>
        <taxon>Eukaryota</taxon>
        <taxon>Fungi</taxon>
        <taxon>Dikarya</taxon>
        <taxon>Ascomycota</taxon>
        <taxon>Pezizomycotina</taxon>
        <taxon>Dothideomycetes</taxon>
        <taxon>Dothideomycetidae</taxon>
        <taxon>Mycosphaerellales</taxon>
        <taxon>Teratosphaeriaceae</taxon>
        <taxon>Baudoinia</taxon>
    </lineage>
</organism>
<protein>
    <submittedName>
        <fullName evidence="1">Uncharacterized protein</fullName>
    </submittedName>
</protein>
<evidence type="ECO:0000313" key="2">
    <source>
        <dbReference type="Proteomes" id="UP000011761"/>
    </source>
</evidence>
<dbReference type="KEGG" id="bcom:BAUCODRAFT_76236"/>
<accession>M2N3X9</accession>
<dbReference type="RefSeq" id="XP_007679387.1">
    <property type="nucleotide sequence ID" value="XM_007681197.1"/>
</dbReference>
<gene>
    <name evidence="1" type="ORF">BAUCODRAFT_76236</name>
</gene>
<sequence length="236" mass="27542">MARIRQRQEERRRRDPASISLRTPDMATYSNTADNIERDLASDGHHLWGLVVYRCVYDDDARWAECIARLRRQIDNTMQFYNGMDLMDKFRLTVMEDRAHYDSQQPWDIREHFSDWAATAPEREQGVEDKTGFGLSVRYRYCIFIDKETQDSIVDNVPILDRGTLTDTAFVKIVSKNWMPGFGATRPEYEEELGEDADFGWMMVQASGVASFLFYYLRDANAWHSAYRPPPIIAQA</sequence>
<dbReference type="Proteomes" id="UP000011761">
    <property type="component" value="Unassembled WGS sequence"/>
</dbReference>
<dbReference type="OMA" id="WAQRAYY"/>
<dbReference type="HOGENOM" id="CLU_072615_3_0_1"/>
<dbReference type="AlphaFoldDB" id="M2N3X9"/>
<keyword evidence="2" id="KW-1185">Reference proteome</keyword>
<dbReference type="OrthoDB" id="4424523at2759"/>
<dbReference type="eggNOG" id="ENOG502SSF1">
    <property type="taxonomic scope" value="Eukaryota"/>
</dbReference>
<name>M2N3X9_BAUPA</name>